<accession>A0A7X9NQC2</accession>
<evidence type="ECO:0000256" key="2">
    <source>
        <dbReference type="SAM" id="Phobius"/>
    </source>
</evidence>
<dbReference type="AlphaFoldDB" id="A0A7X9NQC2"/>
<organism evidence="3 4">
    <name type="scientific">Bifidobacterium thermophilum</name>
    <dbReference type="NCBI Taxonomy" id="33905"/>
    <lineage>
        <taxon>Bacteria</taxon>
        <taxon>Bacillati</taxon>
        <taxon>Actinomycetota</taxon>
        <taxon>Actinomycetes</taxon>
        <taxon>Bifidobacteriales</taxon>
        <taxon>Bifidobacteriaceae</taxon>
        <taxon>Bifidobacterium</taxon>
    </lineage>
</organism>
<feature type="region of interest" description="Disordered" evidence="1">
    <location>
        <begin position="82"/>
        <end position="116"/>
    </location>
</feature>
<gene>
    <name evidence="3" type="ORF">HF844_03575</name>
</gene>
<keyword evidence="2" id="KW-0472">Membrane</keyword>
<sequence>MHAFLNRIGGWWLRVWHSPTVRRVVKRLALLAVVVVSSPWLVAAWNIMLAGDRTQQGLLLVVVATGWTLWLIGRDIWRAHREKRREHEGQGQNAKGDAKTGAGTRRASKTTRRRRR</sequence>
<keyword evidence="2" id="KW-0812">Transmembrane</keyword>
<evidence type="ECO:0000313" key="3">
    <source>
        <dbReference type="EMBL" id="NME61885.1"/>
    </source>
</evidence>
<comment type="caution">
    <text evidence="3">The sequence shown here is derived from an EMBL/GenBank/DDBJ whole genome shotgun (WGS) entry which is preliminary data.</text>
</comment>
<feature type="transmembrane region" description="Helical" evidence="2">
    <location>
        <begin position="28"/>
        <end position="51"/>
    </location>
</feature>
<evidence type="ECO:0000313" key="4">
    <source>
        <dbReference type="Proteomes" id="UP000588369"/>
    </source>
</evidence>
<dbReference type="EMBL" id="JABAGI010000003">
    <property type="protein sequence ID" value="NME61885.1"/>
    <property type="molecule type" value="Genomic_DNA"/>
</dbReference>
<feature type="compositionally biased region" description="Basic residues" evidence="1">
    <location>
        <begin position="106"/>
        <end position="116"/>
    </location>
</feature>
<feature type="transmembrane region" description="Helical" evidence="2">
    <location>
        <begin position="57"/>
        <end position="77"/>
    </location>
</feature>
<proteinExistence type="predicted"/>
<dbReference type="RefSeq" id="WP_168983985.1">
    <property type="nucleotide sequence ID" value="NZ_JABAGI010000003.1"/>
</dbReference>
<evidence type="ECO:0000256" key="1">
    <source>
        <dbReference type="SAM" id="MobiDB-lite"/>
    </source>
</evidence>
<reference evidence="3 4" key="1">
    <citation type="submission" date="2020-04" db="EMBL/GenBank/DDBJ databases">
        <authorList>
            <person name="Hitch T.C.A."/>
            <person name="Wylensek D."/>
            <person name="Clavel T."/>
        </authorList>
    </citation>
    <scope>NUCLEOTIDE SEQUENCE [LARGE SCALE GENOMIC DNA]</scope>
    <source>
        <strain evidence="3 4">BSM-130-P53-3C</strain>
    </source>
</reference>
<dbReference type="Proteomes" id="UP000588369">
    <property type="component" value="Unassembled WGS sequence"/>
</dbReference>
<protein>
    <submittedName>
        <fullName evidence="3">Uncharacterized protein</fullName>
    </submittedName>
</protein>
<name>A0A7X9NQC2_9BIFI</name>
<keyword evidence="2" id="KW-1133">Transmembrane helix</keyword>